<dbReference type="InParanoid" id="E1ZUS9"/>
<feature type="region of interest" description="Disordered" evidence="1">
    <location>
        <begin position="74"/>
        <end position="104"/>
    </location>
</feature>
<dbReference type="eggNOG" id="KOG0928">
    <property type="taxonomic scope" value="Eukaryota"/>
</dbReference>
<sequence length="141" mass="15241">YGDWLRSGWRNVMDAVLRLHRLDLLPAAVIAGDGEDPEEARLRLPRPASISKSRGSSGSLFSRAFTSLISIEGSDGASAEQACRRRQLPPPRSASRCPRPAGAGASWRRAIAAREAELTGRALASVEACHVEEIFADSKFL</sequence>
<protein>
    <submittedName>
        <fullName evidence="2">Uncharacterized protein</fullName>
    </submittedName>
</protein>
<dbReference type="EMBL" id="GL434239">
    <property type="protein sequence ID" value="EFN50416.1"/>
    <property type="molecule type" value="Genomic_DNA"/>
</dbReference>
<reference evidence="2 3" key="1">
    <citation type="journal article" date="2010" name="Plant Cell">
        <title>The Chlorella variabilis NC64A genome reveals adaptation to photosymbiosis, coevolution with viruses, and cryptic sex.</title>
        <authorList>
            <person name="Blanc G."/>
            <person name="Duncan G."/>
            <person name="Agarkova I."/>
            <person name="Borodovsky M."/>
            <person name="Gurnon J."/>
            <person name="Kuo A."/>
            <person name="Lindquist E."/>
            <person name="Lucas S."/>
            <person name="Pangilinan J."/>
            <person name="Polle J."/>
            <person name="Salamov A."/>
            <person name="Terry A."/>
            <person name="Yamada T."/>
            <person name="Dunigan D.D."/>
            <person name="Grigoriev I.V."/>
            <person name="Claverie J.M."/>
            <person name="Van Etten J.L."/>
        </authorList>
    </citation>
    <scope>NUCLEOTIDE SEQUENCE [LARGE SCALE GENOMIC DNA]</scope>
    <source>
        <strain evidence="2 3">NC64A</strain>
    </source>
</reference>
<feature type="non-terminal residue" evidence="2">
    <location>
        <position position="141"/>
    </location>
</feature>
<organism evidence="3">
    <name type="scientific">Chlorella variabilis</name>
    <name type="common">Green alga</name>
    <dbReference type="NCBI Taxonomy" id="554065"/>
    <lineage>
        <taxon>Eukaryota</taxon>
        <taxon>Viridiplantae</taxon>
        <taxon>Chlorophyta</taxon>
        <taxon>core chlorophytes</taxon>
        <taxon>Trebouxiophyceae</taxon>
        <taxon>Chlorellales</taxon>
        <taxon>Chlorellaceae</taxon>
        <taxon>Chlorella clade</taxon>
        <taxon>Chlorella</taxon>
    </lineage>
</organism>
<feature type="compositionally biased region" description="Low complexity" evidence="1">
    <location>
        <begin position="48"/>
        <end position="58"/>
    </location>
</feature>
<dbReference type="STRING" id="554065.E1ZUS9"/>
<evidence type="ECO:0000313" key="3">
    <source>
        <dbReference type="Proteomes" id="UP000008141"/>
    </source>
</evidence>
<gene>
    <name evidence="2" type="ORF">CHLNCDRAFT_55913</name>
</gene>
<dbReference type="KEGG" id="cvr:CHLNCDRAFT_55913"/>
<feature type="region of interest" description="Disordered" evidence="1">
    <location>
        <begin position="37"/>
        <end position="58"/>
    </location>
</feature>
<feature type="non-terminal residue" evidence="2">
    <location>
        <position position="1"/>
    </location>
</feature>
<evidence type="ECO:0000256" key="1">
    <source>
        <dbReference type="SAM" id="MobiDB-lite"/>
    </source>
</evidence>
<dbReference type="OrthoDB" id="430364at2759"/>
<name>E1ZUS9_CHLVA</name>
<dbReference type="AlphaFoldDB" id="E1ZUS9"/>
<dbReference type="Proteomes" id="UP000008141">
    <property type="component" value="Unassembled WGS sequence"/>
</dbReference>
<dbReference type="RefSeq" id="XP_005842548.1">
    <property type="nucleotide sequence ID" value="XM_005842491.1"/>
</dbReference>
<dbReference type="GeneID" id="17349849"/>
<accession>E1ZUS9</accession>
<keyword evidence="3" id="KW-1185">Reference proteome</keyword>
<evidence type="ECO:0000313" key="2">
    <source>
        <dbReference type="EMBL" id="EFN50416.1"/>
    </source>
</evidence>
<proteinExistence type="predicted"/>